<dbReference type="RefSeq" id="WP_093338614.1">
    <property type="nucleotide sequence ID" value="NZ_FOUY01000004.1"/>
</dbReference>
<dbReference type="AlphaFoldDB" id="A0A1I4UNM9"/>
<comment type="similarity">
    <text evidence="5 15">Belongs to the class-IV pyridoxal-phosphate-dependent aminotransferase family.</text>
</comment>
<evidence type="ECO:0000256" key="10">
    <source>
        <dbReference type="ARBA" id="ARBA00023304"/>
    </source>
</evidence>
<dbReference type="GO" id="GO:0052655">
    <property type="term" value="F:L-valine-2-oxoglutarate transaminase activity"/>
    <property type="evidence" value="ECO:0007669"/>
    <property type="project" value="RHEA"/>
</dbReference>
<dbReference type="InterPro" id="IPR018300">
    <property type="entry name" value="Aminotrans_IV_CS"/>
</dbReference>
<dbReference type="PROSITE" id="PS00770">
    <property type="entry name" value="AA_TRANSFER_CLASS_4"/>
    <property type="match status" value="1"/>
</dbReference>
<evidence type="ECO:0000256" key="8">
    <source>
        <dbReference type="ARBA" id="ARBA00022679"/>
    </source>
</evidence>
<evidence type="ECO:0000256" key="9">
    <source>
        <dbReference type="ARBA" id="ARBA00022898"/>
    </source>
</evidence>
<accession>A0A1I4UNM9</accession>
<evidence type="ECO:0000313" key="18">
    <source>
        <dbReference type="EMBL" id="SFM90548.1"/>
    </source>
</evidence>
<evidence type="ECO:0000256" key="1">
    <source>
        <dbReference type="ARBA" id="ARBA00001933"/>
    </source>
</evidence>
<dbReference type="InterPro" id="IPR043131">
    <property type="entry name" value="BCAT-like_N"/>
</dbReference>
<keyword evidence="6 17" id="KW-0032">Aminotransferase</keyword>
<dbReference type="UniPathway" id="UPA00049">
    <property type="reaction ID" value="UER00062"/>
</dbReference>
<dbReference type="InterPro" id="IPR036038">
    <property type="entry name" value="Aminotransferase-like"/>
</dbReference>
<comment type="catalytic activity">
    <reaction evidence="13 17">
        <text>L-leucine + 2-oxoglutarate = 4-methyl-2-oxopentanoate + L-glutamate</text>
        <dbReference type="Rhea" id="RHEA:18321"/>
        <dbReference type="ChEBI" id="CHEBI:16810"/>
        <dbReference type="ChEBI" id="CHEBI:17865"/>
        <dbReference type="ChEBI" id="CHEBI:29985"/>
        <dbReference type="ChEBI" id="CHEBI:57427"/>
        <dbReference type="EC" id="2.6.1.42"/>
    </reaction>
</comment>
<dbReference type="PIRSF" id="PIRSF006468">
    <property type="entry name" value="BCAT1"/>
    <property type="match status" value="1"/>
</dbReference>
<comment type="cofactor">
    <cofactor evidence="1 16">
        <name>pyridoxal 5'-phosphate</name>
        <dbReference type="ChEBI" id="CHEBI:597326"/>
    </cofactor>
</comment>
<dbReference type="PANTHER" id="PTHR11825">
    <property type="entry name" value="SUBGROUP IIII AMINOTRANSFERASE"/>
    <property type="match status" value="1"/>
</dbReference>
<protein>
    <recommendedName>
        <fullName evidence="17">Branched-chain-amino-acid aminotransferase</fullName>
        <ecNumber evidence="17">2.6.1.42</ecNumber>
    </recommendedName>
</protein>
<evidence type="ECO:0000256" key="4">
    <source>
        <dbReference type="ARBA" id="ARBA00005072"/>
    </source>
</evidence>
<comment type="pathway">
    <text evidence="3">Amino-acid biosynthesis; L-valine biosynthesis; L-valine from pyruvate: step 4/4.</text>
</comment>
<sequence length="373" mass="39549">MSAPQFTVSPNPSPASPQRRAEVLADPGFGRYMTDHMVTIRWTEGTGWHDPQVVPYGPFTLDPSAMVLHYGQEIFEGLKAYRQPDGSIASFRPEANAARFAGSARRMAMAELPEELFLASLSELLSVDSEWVPAAGGEDSLYLRPFMIATEVGLGVRPSSEYTYAVIASPAGPYFAGGVKPMNVWLETEYTRAALGGTGTAKCGGNYAASLLPQAVGAEQGCAQVAYLDAEERTWIDEMGSNNLFFVFTDGSGSVELATPDLRGSVLPGITRDSLITVARDLGINVVERRISGQEWLGGVANGLLTEVFGCGTAAVITPIGTVRHTGGEVTVGDGEPGPVTMQLREALTAIQRGAAPDPHGWMRTLVPAPAGV</sequence>
<evidence type="ECO:0000256" key="3">
    <source>
        <dbReference type="ARBA" id="ARBA00004931"/>
    </source>
</evidence>
<dbReference type="CDD" id="cd01557">
    <property type="entry name" value="BCAT_beta_family"/>
    <property type="match status" value="1"/>
</dbReference>
<dbReference type="OrthoDB" id="9804984at2"/>
<dbReference type="GO" id="GO:0009097">
    <property type="term" value="P:isoleucine biosynthetic process"/>
    <property type="evidence" value="ECO:0007669"/>
    <property type="project" value="UniProtKB-UniPathway"/>
</dbReference>
<dbReference type="UniPathway" id="UPA00048">
    <property type="reaction ID" value="UER00073"/>
</dbReference>
<name>A0A1I4UNM9_PSUAM</name>
<dbReference type="InterPro" id="IPR005786">
    <property type="entry name" value="B_amino_transII"/>
</dbReference>
<keyword evidence="10 17" id="KW-0100">Branched-chain amino acid biosynthesis</keyword>
<dbReference type="EC" id="2.6.1.42" evidence="17"/>
<dbReference type="InterPro" id="IPR043132">
    <property type="entry name" value="BCAT-like_C"/>
</dbReference>
<evidence type="ECO:0000256" key="14">
    <source>
        <dbReference type="PIRSR" id="PIRSR006468-1"/>
    </source>
</evidence>
<evidence type="ECO:0000256" key="15">
    <source>
        <dbReference type="RuleBase" id="RU004106"/>
    </source>
</evidence>
<evidence type="ECO:0000256" key="11">
    <source>
        <dbReference type="ARBA" id="ARBA00048212"/>
    </source>
</evidence>
<evidence type="ECO:0000256" key="17">
    <source>
        <dbReference type="RuleBase" id="RU004517"/>
    </source>
</evidence>
<comment type="catalytic activity">
    <reaction evidence="12 17">
        <text>L-isoleucine + 2-oxoglutarate = (S)-3-methyl-2-oxopentanoate + L-glutamate</text>
        <dbReference type="Rhea" id="RHEA:24801"/>
        <dbReference type="ChEBI" id="CHEBI:16810"/>
        <dbReference type="ChEBI" id="CHEBI:29985"/>
        <dbReference type="ChEBI" id="CHEBI:35146"/>
        <dbReference type="ChEBI" id="CHEBI:58045"/>
        <dbReference type="EC" id="2.6.1.42"/>
    </reaction>
</comment>
<dbReference type="NCBIfam" id="TIGR01123">
    <property type="entry name" value="ilvE_II"/>
    <property type="match status" value="1"/>
</dbReference>
<evidence type="ECO:0000256" key="12">
    <source>
        <dbReference type="ARBA" id="ARBA00048798"/>
    </source>
</evidence>
<dbReference type="NCBIfam" id="NF009897">
    <property type="entry name" value="PRK13357.1"/>
    <property type="match status" value="1"/>
</dbReference>
<comment type="catalytic activity">
    <reaction evidence="11 17">
        <text>L-valine + 2-oxoglutarate = 3-methyl-2-oxobutanoate + L-glutamate</text>
        <dbReference type="Rhea" id="RHEA:24813"/>
        <dbReference type="ChEBI" id="CHEBI:11851"/>
        <dbReference type="ChEBI" id="CHEBI:16810"/>
        <dbReference type="ChEBI" id="CHEBI:29985"/>
        <dbReference type="ChEBI" id="CHEBI:57762"/>
        <dbReference type="EC" id="2.6.1.42"/>
    </reaction>
</comment>
<evidence type="ECO:0000256" key="5">
    <source>
        <dbReference type="ARBA" id="ARBA00009320"/>
    </source>
</evidence>
<evidence type="ECO:0000313" key="19">
    <source>
        <dbReference type="Proteomes" id="UP000199614"/>
    </source>
</evidence>
<evidence type="ECO:0000256" key="2">
    <source>
        <dbReference type="ARBA" id="ARBA00004824"/>
    </source>
</evidence>
<dbReference type="Pfam" id="PF01063">
    <property type="entry name" value="Aminotran_4"/>
    <property type="match status" value="1"/>
</dbReference>
<dbReference type="InterPro" id="IPR033939">
    <property type="entry name" value="BCAT_family"/>
</dbReference>
<keyword evidence="7 17" id="KW-0028">Amino-acid biosynthesis</keyword>
<dbReference type="STRING" id="260086.SAMN05216207_1004196"/>
<evidence type="ECO:0000256" key="6">
    <source>
        <dbReference type="ARBA" id="ARBA00022576"/>
    </source>
</evidence>
<dbReference type="Gene3D" id="3.30.470.10">
    <property type="match status" value="1"/>
</dbReference>
<organism evidence="18 19">
    <name type="scientific">Pseudonocardia ammonioxydans</name>
    <dbReference type="NCBI Taxonomy" id="260086"/>
    <lineage>
        <taxon>Bacteria</taxon>
        <taxon>Bacillati</taxon>
        <taxon>Actinomycetota</taxon>
        <taxon>Actinomycetes</taxon>
        <taxon>Pseudonocardiales</taxon>
        <taxon>Pseudonocardiaceae</taxon>
        <taxon>Pseudonocardia</taxon>
    </lineage>
</organism>
<reference evidence="18 19" key="1">
    <citation type="submission" date="2016-10" db="EMBL/GenBank/DDBJ databases">
        <authorList>
            <person name="de Groot N.N."/>
        </authorList>
    </citation>
    <scope>NUCLEOTIDE SEQUENCE [LARGE SCALE GENOMIC DNA]</scope>
    <source>
        <strain evidence="18 19">CGMCC 4.1877</strain>
    </source>
</reference>
<comment type="pathway">
    <text evidence="4">Amino-acid biosynthesis; L-leucine biosynthesis; L-leucine from 3-methyl-2-oxobutanoate: step 4/4.</text>
</comment>
<dbReference type="Proteomes" id="UP000199614">
    <property type="component" value="Unassembled WGS sequence"/>
</dbReference>
<keyword evidence="8 17" id="KW-0808">Transferase</keyword>
<dbReference type="EMBL" id="FOUY01000004">
    <property type="protein sequence ID" value="SFM90548.1"/>
    <property type="molecule type" value="Genomic_DNA"/>
</dbReference>
<evidence type="ECO:0000256" key="13">
    <source>
        <dbReference type="ARBA" id="ARBA00049229"/>
    </source>
</evidence>
<gene>
    <name evidence="18" type="ORF">SAMN05216207_1004196</name>
</gene>
<dbReference type="GO" id="GO:0009099">
    <property type="term" value="P:L-valine biosynthetic process"/>
    <property type="evidence" value="ECO:0007669"/>
    <property type="project" value="UniProtKB-UniPathway"/>
</dbReference>
<dbReference type="PANTHER" id="PTHR11825:SF44">
    <property type="entry name" value="BRANCHED-CHAIN-AMINO-ACID AMINOTRANSFERASE"/>
    <property type="match status" value="1"/>
</dbReference>
<proteinExistence type="inferred from homology"/>
<dbReference type="Gene3D" id="3.20.10.10">
    <property type="entry name" value="D-amino Acid Aminotransferase, subunit A, domain 2"/>
    <property type="match status" value="1"/>
</dbReference>
<dbReference type="GO" id="GO:0052656">
    <property type="term" value="F:L-isoleucine-2-oxoglutarate transaminase activity"/>
    <property type="evidence" value="ECO:0007669"/>
    <property type="project" value="RHEA"/>
</dbReference>
<dbReference type="GO" id="GO:0009098">
    <property type="term" value="P:L-leucine biosynthetic process"/>
    <property type="evidence" value="ECO:0007669"/>
    <property type="project" value="UniProtKB-UniPathway"/>
</dbReference>
<feature type="modified residue" description="N6-(pyridoxal phosphate)lysine" evidence="14">
    <location>
        <position position="202"/>
    </location>
</feature>
<keyword evidence="19" id="KW-1185">Reference proteome</keyword>
<dbReference type="InterPro" id="IPR001544">
    <property type="entry name" value="Aminotrans_IV"/>
</dbReference>
<evidence type="ECO:0000256" key="7">
    <source>
        <dbReference type="ARBA" id="ARBA00022605"/>
    </source>
</evidence>
<dbReference type="SUPFAM" id="SSF56752">
    <property type="entry name" value="D-aminoacid aminotransferase-like PLP-dependent enzymes"/>
    <property type="match status" value="1"/>
</dbReference>
<dbReference type="UniPathway" id="UPA00047">
    <property type="reaction ID" value="UER00058"/>
</dbReference>
<comment type="pathway">
    <text evidence="2">Amino-acid biosynthesis; L-isoleucine biosynthesis; L-isoleucine from 2-oxobutanoate: step 4/4.</text>
</comment>
<keyword evidence="9 16" id="KW-0663">Pyridoxal phosphate</keyword>
<dbReference type="GO" id="GO:0052654">
    <property type="term" value="F:L-leucine-2-oxoglutarate transaminase activity"/>
    <property type="evidence" value="ECO:0007669"/>
    <property type="project" value="RHEA"/>
</dbReference>
<evidence type="ECO:0000256" key="16">
    <source>
        <dbReference type="RuleBase" id="RU004516"/>
    </source>
</evidence>